<evidence type="ECO:0000313" key="4">
    <source>
        <dbReference type="Proteomes" id="UP001387364"/>
    </source>
</evidence>
<sequence length="367" mass="41793">MNILVRVDSSTQIGSGHVMRCLTLADILQKKGICVEFICRELQGNLISFISQKGYRVHILKKNNTIQQGNASYLKHALWLEVSMEQDAKETCEIISQSNKEFNLLIVDHYALDINWEKQIKKHVKKIMVIDDLADRNHLCDILLDQNFYKNQESRYDNKVPFNCKKFLGPNYVLLREEFYKLSPSSSRLKVERIILFFGGTDPTNETIKAINAFLSLVKSEVRVDVIVGTTNANKKEIEELCYAQDNIEYHCQVSNIAELMSRADLAVGAGGTAIYERCYVGLPTIVVTIANNQEAIVRDLHDEGHIYYLGKKEEVSESDLARAMLYFISNEQIRNKLSNSAKSLLSNNKKYVAKLIAEIIEQGCNQ</sequence>
<evidence type="ECO:0000313" key="3">
    <source>
        <dbReference type="EMBL" id="WXB92772.1"/>
    </source>
</evidence>
<name>A0ABZ2N509_9BACI</name>
<reference evidence="3 4" key="1">
    <citation type="submission" date="2024-02" db="EMBL/GenBank/DDBJ databases">
        <title>Seven novel Bacillus-like species.</title>
        <authorList>
            <person name="Liu G."/>
        </authorList>
    </citation>
    <scope>NUCLEOTIDE SEQUENCE [LARGE SCALE GENOMIC DNA]</scope>
    <source>
        <strain evidence="3 4">FJAT-52991</strain>
    </source>
</reference>
<dbReference type="EC" id="3.6.1.57" evidence="3"/>
<dbReference type="Gene3D" id="3.40.50.11190">
    <property type="match status" value="1"/>
</dbReference>
<dbReference type="PANTHER" id="PTHR21015:SF22">
    <property type="entry name" value="GLYCOSYLTRANSFERASE"/>
    <property type="match status" value="1"/>
</dbReference>
<dbReference type="Pfam" id="PF04101">
    <property type="entry name" value="Glyco_tran_28_C"/>
    <property type="match status" value="1"/>
</dbReference>
<dbReference type="Gene3D" id="3.40.50.2000">
    <property type="entry name" value="Glycogen Phosphorylase B"/>
    <property type="match status" value="1"/>
</dbReference>
<dbReference type="InterPro" id="IPR007235">
    <property type="entry name" value="Glyco_trans_28_C"/>
</dbReference>
<accession>A0ABZ2N509</accession>
<protein>
    <submittedName>
        <fullName evidence="3">UDP-2,4-diacetamido-2,4, 6-trideoxy-beta-L-altropyranose hydrolase</fullName>
        <ecNumber evidence="3">3.6.1.57</ecNumber>
    </submittedName>
</protein>
<dbReference type="RefSeq" id="WP_338751611.1">
    <property type="nucleotide sequence ID" value="NZ_CP147404.1"/>
</dbReference>
<evidence type="ECO:0000256" key="1">
    <source>
        <dbReference type="ARBA" id="ARBA00023136"/>
    </source>
</evidence>
<dbReference type="InterPro" id="IPR020023">
    <property type="entry name" value="PseG"/>
</dbReference>
<dbReference type="PANTHER" id="PTHR21015">
    <property type="entry name" value="UDP-N-ACETYLGLUCOSAMINE--N-ACETYLMURAMYL-(PENTAPEPTIDE) PYROPHOSPHORYL-UNDECAPRENOL N-ACETYLGLUCOSAMINE TRANSFERASE 1"/>
    <property type="match status" value="1"/>
</dbReference>
<dbReference type="GO" id="GO:0016787">
    <property type="term" value="F:hydrolase activity"/>
    <property type="evidence" value="ECO:0007669"/>
    <property type="project" value="UniProtKB-KW"/>
</dbReference>
<organism evidence="3 4">
    <name type="scientific">Bacillus kandeliae</name>
    <dbReference type="NCBI Taxonomy" id="3129297"/>
    <lineage>
        <taxon>Bacteria</taxon>
        <taxon>Bacillati</taxon>
        <taxon>Bacillota</taxon>
        <taxon>Bacilli</taxon>
        <taxon>Bacillales</taxon>
        <taxon>Bacillaceae</taxon>
        <taxon>Bacillus</taxon>
    </lineage>
</organism>
<evidence type="ECO:0000259" key="2">
    <source>
        <dbReference type="Pfam" id="PF04101"/>
    </source>
</evidence>
<proteinExistence type="predicted"/>
<gene>
    <name evidence="3" type="primary">pseG</name>
    <name evidence="3" type="ORF">WDJ61_16335</name>
</gene>
<dbReference type="SUPFAM" id="SSF53756">
    <property type="entry name" value="UDP-Glycosyltransferase/glycogen phosphorylase"/>
    <property type="match status" value="1"/>
</dbReference>
<keyword evidence="3" id="KW-0378">Hydrolase</keyword>
<keyword evidence="1" id="KW-0472">Membrane</keyword>
<dbReference type="NCBIfam" id="TIGR03590">
    <property type="entry name" value="PseG"/>
    <property type="match status" value="1"/>
</dbReference>
<dbReference type="EMBL" id="CP147404">
    <property type="protein sequence ID" value="WXB92772.1"/>
    <property type="molecule type" value="Genomic_DNA"/>
</dbReference>
<feature type="domain" description="Glycosyl transferase family 28 C-terminal" evidence="2">
    <location>
        <begin position="194"/>
        <end position="343"/>
    </location>
</feature>
<keyword evidence="4" id="KW-1185">Reference proteome</keyword>
<dbReference type="Proteomes" id="UP001387364">
    <property type="component" value="Chromosome"/>
</dbReference>